<comment type="caution">
    <text evidence="1">The sequence shown here is derived from an EMBL/GenBank/DDBJ whole genome shotgun (WGS) entry which is preliminary data.</text>
</comment>
<accession>A0A2T6C516</accession>
<protein>
    <submittedName>
        <fullName evidence="1">Uncharacterized protein</fullName>
    </submittedName>
</protein>
<dbReference type="RefSeq" id="WP_025047610.1">
    <property type="nucleotide sequence ID" value="NZ_QBKU01000017.1"/>
</dbReference>
<dbReference type="AlphaFoldDB" id="A0A2T6C516"/>
<dbReference type="OrthoDB" id="7495008at2"/>
<dbReference type="Proteomes" id="UP000244092">
    <property type="component" value="Unassembled WGS sequence"/>
</dbReference>
<evidence type="ECO:0000313" key="2">
    <source>
        <dbReference type="Proteomes" id="UP000244092"/>
    </source>
</evidence>
<dbReference type="EMBL" id="QBKU01000017">
    <property type="protein sequence ID" value="PTX63373.1"/>
    <property type="molecule type" value="Genomic_DNA"/>
</dbReference>
<reference evidence="1 2" key="1">
    <citation type="submission" date="2018-04" db="EMBL/GenBank/DDBJ databases">
        <title>Genomic Encyclopedia of Archaeal and Bacterial Type Strains, Phase II (KMG-II): from individual species to whole genera.</title>
        <authorList>
            <person name="Goeker M."/>
        </authorList>
    </citation>
    <scope>NUCLEOTIDE SEQUENCE [LARGE SCALE GENOMIC DNA]</scope>
    <source>
        <strain evidence="1 2">DSM 12244</strain>
    </source>
</reference>
<evidence type="ECO:0000313" key="1">
    <source>
        <dbReference type="EMBL" id="PTX63373.1"/>
    </source>
</evidence>
<organism evidence="1 2">
    <name type="scientific">Sulfitobacter mediterraneus</name>
    <dbReference type="NCBI Taxonomy" id="83219"/>
    <lineage>
        <taxon>Bacteria</taxon>
        <taxon>Pseudomonadati</taxon>
        <taxon>Pseudomonadota</taxon>
        <taxon>Alphaproteobacteria</taxon>
        <taxon>Rhodobacterales</taxon>
        <taxon>Roseobacteraceae</taxon>
        <taxon>Sulfitobacter</taxon>
    </lineage>
</organism>
<gene>
    <name evidence="1" type="ORF">C8N31_1177</name>
</gene>
<proteinExistence type="predicted"/>
<sequence>MIEFRSLADDEPALSFSPLLRGVLKTFAYVQAHGSIGLTPSKAFKRNFVHWAAAEFDWPGHTEADLFAVNKVLKEHEFMPLGDIHFLLTTLKMGRHYKGIFKLTKSGAELIHHPGRLFGIITPFYLFEIDHSGWSRTPDQTLPGNWDVFLNVLNVETEDGASGAYLRQILFGEPDPCPFPRYDEMMGSLYTQVLRPLVWTGLLQETRPAKSFRAQESLFTKTPLWKAALKLDTDSMVQSATRH</sequence>
<name>A0A2T6C516_9RHOB</name>